<keyword evidence="3" id="KW-1185">Reference proteome</keyword>
<accession>A0A9W6XM25</accession>
<dbReference type="EMBL" id="BSXT01001335">
    <property type="protein sequence ID" value="GMF41435.1"/>
    <property type="molecule type" value="Genomic_DNA"/>
</dbReference>
<protein>
    <submittedName>
        <fullName evidence="2">Unnamed protein product</fullName>
    </submittedName>
</protein>
<evidence type="ECO:0000256" key="1">
    <source>
        <dbReference type="SAM" id="MobiDB-lite"/>
    </source>
</evidence>
<feature type="region of interest" description="Disordered" evidence="1">
    <location>
        <begin position="267"/>
        <end position="302"/>
    </location>
</feature>
<dbReference type="Proteomes" id="UP001165121">
    <property type="component" value="Unassembled WGS sequence"/>
</dbReference>
<dbReference type="Gene3D" id="1.25.40.10">
    <property type="entry name" value="Tetratricopeptide repeat domain"/>
    <property type="match status" value="1"/>
</dbReference>
<dbReference type="SUPFAM" id="SSF48452">
    <property type="entry name" value="TPR-like"/>
    <property type="match status" value="1"/>
</dbReference>
<evidence type="ECO:0000313" key="3">
    <source>
        <dbReference type="Proteomes" id="UP001165121"/>
    </source>
</evidence>
<dbReference type="AlphaFoldDB" id="A0A9W6XM25"/>
<evidence type="ECO:0000313" key="2">
    <source>
        <dbReference type="EMBL" id="GMF41435.1"/>
    </source>
</evidence>
<reference evidence="2" key="1">
    <citation type="submission" date="2023-04" db="EMBL/GenBank/DDBJ databases">
        <title>Phytophthora fragariaefolia NBRC 109709.</title>
        <authorList>
            <person name="Ichikawa N."/>
            <person name="Sato H."/>
            <person name="Tonouchi N."/>
        </authorList>
    </citation>
    <scope>NUCLEOTIDE SEQUENCE</scope>
    <source>
        <strain evidence="2">NBRC 109709</strain>
    </source>
</reference>
<name>A0A9W6XM25_9STRA</name>
<organism evidence="2 3">
    <name type="scientific">Phytophthora fragariaefolia</name>
    <dbReference type="NCBI Taxonomy" id="1490495"/>
    <lineage>
        <taxon>Eukaryota</taxon>
        <taxon>Sar</taxon>
        <taxon>Stramenopiles</taxon>
        <taxon>Oomycota</taxon>
        <taxon>Peronosporomycetes</taxon>
        <taxon>Peronosporales</taxon>
        <taxon>Peronosporaceae</taxon>
        <taxon>Phytophthora</taxon>
    </lineage>
</organism>
<comment type="caution">
    <text evidence="2">The sequence shown here is derived from an EMBL/GenBank/DDBJ whole genome shotgun (WGS) entry which is preliminary data.</text>
</comment>
<sequence>MNEQEVIVALAAALVQVRALDANPRSSFTAVHHALEDVERLIFHHKQQFGVDSVHFQQGCEEFLLLSNTLAMKALQQSTPGDTITAEQCSDLLLRAEQHTRHTGYLRSIPEAQHINHRRVFRLITLNNLACHAKHTGKPIMAVRFLERALKLQLKWQGTDSIIPDHEIALNRLNLCAVLSQLNRHVAAVAHAQAAVALLSPAGDTDDLSVEISQLLLVAHYNLAVELEHLCDHDAAWRQYEMVINVAERYQLRHDLVESVHNILAQGSLRPGSKSPRAPTPRKLYKPQRRPMSPKTLRLIHT</sequence>
<dbReference type="OrthoDB" id="111094at2759"/>
<proteinExistence type="predicted"/>
<dbReference type="InterPro" id="IPR011990">
    <property type="entry name" value="TPR-like_helical_dom_sf"/>
</dbReference>
<gene>
    <name evidence="2" type="ORF">Pfra01_001312100</name>
</gene>